<evidence type="ECO:0000313" key="3">
    <source>
        <dbReference type="Proteomes" id="UP000599578"/>
    </source>
</evidence>
<reference evidence="2 3" key="1">
    <citation type="journal article" date="2014" name="Int. J. Syst. Evol. Microbiol.">
        <title>Complete genome sequence of Corynebacterium casei LMG S-19264T (=DSM 44701T), isolated from a smear-ripened cheese.</title>
        <authorList>
            <consortium name="US DOE Joint Genome Institute (JGI-PGF)"/>
            <person name="Walter F."/>
            <person name="Albersmeier A."/>
            <person name="Kalinowski J."/>
            <person name="Ruckert C."/>
        </authorList>
    </citation>
    <scope>NUCLEOTIDE SEQUENCE [LARGE SCALE GENOMIC DNA]</scope>
    <source>
        <strain evidence="2 3">CGMCC 1.7286</strain>
    </source>
</reference>
<feature type="domain" description="Lon N-terminal" evidence="1">
    <location>
        <begin position="1"/>
        <end position="192"/>
    </location>
</feature>
<dbReference type="InterPro" id="IPR015947">
    <property type="entry name" value="PUA-like_sf"/>
</dbReference>
<dbReference type="PROSITE" id="PS51787">
    <property type="entry name" value="LON_N"/>
    <property type="match status" value="1"/>
</dbReference>
<dbReference type="RefSeq" id="WP_188860305.1">
    <property type="nucleotide sequence ID" value="NZ_BMLT01000004.1"/>
</dbReference>
<dbReference type="PANTHER" id="PTHR46732">
    <property type="entry name" value="ATP-DEPENDENT PROTEASE LA (LON) DOMAIN PROTEIN"/>
    <property type="match status" value="1"/>
</dbReference>
<dbReference type="AlphaFoldDB" id="A0A917ZDM9"/>
<evidence type="ECO:0000259" key="1">
    <source>
        <dbReference type="PROSITE" id="PS51787"/>
    </source>
</evidence>
<comment type="caution">
    <text evidence="2">The sequence shown here is derived from an EMBL/GenBank/DDBJ whole genome shotgun (WGS) entry which is preliminary data.</text>
</comment>
<dbReference type="PANTHER" id="PTHR46732:SF8">
    <property type="entry name" value="ATP-DEPENDENT PROTEASE LA (LON) DOMAIN PROTEIN"/>
    <property type="match status" value="1"/>
</dbReference>
<keyword evidence="3" id="KW-1185">Reference proteome</keyword>
<evidence type="ECO:0000313" key="2">
    <source>
        <dbReference type="EMBL" id="GGO80866.1"/>
    </source>
</evidence>
<accession>A0A917ZDM9</accession>
<dbReference type="GO" id="GO:0006508">
    <property type="term" value="P:proteolysis"/>
    <property type="evidence" value="ECO:0007669"/>
    <property type="project" value="UniProtKB-KW"/>
</dbReference>
<dbReference type="GO" id="GO:0008233">
    <property type="term" value="F:peptidase activity"/>
    <property type="evidence" value="ECO:0007669"/>
    <property type="project" value="UniProtKB-KW"/>
</dbReference>
<dbReference type="InterPro" id="IPR003111">
    <property type="entry name" value="Lon_prtase_N"/>
</dbReference>
<keyword evidence="2" id="KW-0645">Protease</keyword>
<gene>
    <name evidence="2" type="ORF">GCM10011348_18540</name>
</gene>
<protein>
    <submittedName>
        <fullName evidence="2">ATP-dependent protease</fullName>
    </submittedName>
</protein>
<dbReference type="SMART" id="SM00464">
    <property type="entry name" value="LON"/>
    <property type="match status" value="1"/>
</dbReference>
<dbReference type="Gene3D" id="2.30.130.40">
    <property type="entry name" value="LON domain-like"/>
    <property type="match status" value="1"/>
</dbReference>
<proteinExistence type="predicted"/>
<dbReference type="EMBL" id="BMLT01000004">
    <property type="protein sequence ID" value="GGO80866.1"/>
    <property type="molecule type" value="Genomic_DNA"/>
</dbReference>
<dbReference type="InterPro" id="IPR046336">
    <property type="entry name" value="Lon_prtase_N_sf"/>
</dbReference>
<name>A0A917ZDM9_9GAMM</name>
<dbReference type="SUPFAM" id="SSF88697">
    <property type="entry name" value="PUA domain-like"/>
    <property type="match status" value="1"/>
</dbReference>
<sequence length="192" mass="21682">MVSLPLFPLPVVLFPGTRMPLQIFEPRYLRMVSDAFKQGQGFVIVQTRQDEEAVDGQTPFYDVGGYGEIVDFSPLPNDRLGIVVQGLRRVRIGEVQAEADNLLMGRCDWLADEQAEAVPPRFEPLQMLLREMLKHPALKPLAGEEEICNAVSLGFRLADWLPFSADDKQELLACEDPGRRLQLINDSIDWDD</sequence>
<dbReference type="Pfam" id="PF02190">
    <property type="entry name" value="LON_substr_bdg"/>
    <property type="match status" value="1"/>
</dbReference>
<keyword evidence="2" id="KW-0378">Hydrolase</keyword>
<dbReference type="Proteomes" id="UP000599578">
    <property type="component" value="Unassembled WGS sequence"/>
</dbReference>
<organism evidence="2 3">
    <name type="scientific">Marinobacterium nitratireducens</name>
    <dbReference type="NCBI Taxonomy" id="518897"/>
    <lineage>
        <taxon>Bacteria</taxon>
        <taxon>Pseudomonadati</taxon>
        <taxon>Pseudomonadota</taxon>
        <taxon>Gammaproteobacteria</taxon>
        <taxon>Oceanospirillales</taxon>
        <taxon>Oceanospirillaceae</taxon>
        <taxon>Marinobacterium</taxon>
    </lineage>
</organism>